<dbReference type="GO" id="GO:0003700">
    <property type="term" value="F:DNA-binding transcription factor activity"/>
    <property type="evidence" value="ECO:0007669"/>
    <property type="project" value="TreeGrafter"/>
</dbReference>
<keyword evidence="8" id="KW-1185">Reference proteome</keyword>
<name>A0A5S4FI83_9ACTN</name>
<organism evidence="7 8">
    <name type="scientific">Nonomuraea turkmeniaca</name>
    <dbReference type="NCBI Taxonomy" id="103838"/>
    <lineage>
        <taxon>Bacteria</taxon>
        <taxon>Bacillati</taxon>
        <taxon>Actinomycetota</taxon>
        <taxon>Actinomycetes</taxon>
        <taxon>Streptosporangiales</taxon>
        <taxon>Streptosporangiaceae</taxon>
        <taxon>Nonomuraea</taxon>
    </lineage>
</organism>
<reference evidence="7 8" key="1">
    <citation type="submission" date="2019-05" db="EMBL/GenBank/DDBJ databases">
        <title>Draft genome sequence of Nonomuraea turkmeniaca DSM 43926.</title>
        <authorList>
            <person name="Saricaoglu S."/>
            <person name="Isik K."/>
        </authorList>
    </citation>
    <scope>NUCLEOTIDE SEQUENCE [LARGE SCALE GENOMIC DNA]</scope>
    <source>
        <strain evidence="7 8">DSM 43926</strain>
    </source>
</reference>
<dbReference type="SUPFAM" id="SSF48498">
    <property type="entry name" value="Tetracyclin repressor-like, C-terminal domain"/>
    <property type="match status" value="1"/>
</dbReference>
<evidence type="ECO:0000256" key="3">
    <source>
        <dbReference type="ARBA" id="ARBA00023163"/>
    </source>
</evidence>
<dbReference type="Pfam" id="PF00440">
    <property type="entry name" value="TetR_N"/>
    <property type="match status" value="1"/>
</dbReference>
<evidence type="ECO:0000256" key="4">
    <source>
        <dbReference type="PROSITE-ProRule" id="PRU00335"/>
    </source>
</evidence>
<gene>
    <name evidence="7" type="ORF">ETD86_19840</name>
</gene>
<dbReference type="Proteomes" id="UP000309128">
    <property type="component" value="Unassembled WGS sequence"/>
</dbReference>
<dbReference type="InterPro" id="IPR001647">
    <property type="entry name" value="HTH_TetR"/>
</dbReference>
<sequence>MAGCPTILGMANPHDTATPPRRRRSDARRSIDAILNAARIVLGERPDATMEDIAATAGVTRQTVYAHFPSRDALIAALVETAAAEYATLLDDADLDTAPPADALAQFLSAGWRFLGRYPLLLNAGAAQIPRPHSDPHDTAPPRLERLIQRGQHTGDFDPSLPAAWLAAAILGLQHTAAAQVATGHLTTHEAEALCLESTLRLCGGQARRRGLS</sequence>
<dbReference type="AlphaFoldDB" id="A0A5S4FI83"/>
<dbReference type="SUPFAM" id="SSF46689">
    <property type="entry name" value="Homeodomain-like"/>
    <property type="match status" value="1"/>
</dbReference>
<feature type="DNA-binding region" description="H-T-H motif" evidence="4">
    <location>
        <begin position="49"/>
        <end position="68"/>
    </location>
</feature>
<accession>A0A5S4FI83</accession>
<dbReference type="PANTHER" id="PTHR30055">
    <property type="entry name" value="HTH-TYPE TRANSCRIPTIONAL REGULATOR RUTR"/>
    <property type="match status" value="1"/>
</dbReference>
<evidence type="ECO:0000313" key="8">
    <source>
        <dbReference type="Proteomes" id="UP000309128"/>
    </source>
</evidence>
<evidence type="ECO:0000259" key="6">
    <source>
        <dbReference type="PROSITE" id="PS50977"/>
    </source>
</evidence>
<keyword evidence="1" id="KW-0805">Transcription regulation</keyword>
<dbReference type="GO" id="GO:0000976">
    <property type="term" value="F:transcription cis-regulatory region binding"/>
    <property type="evidence" value="ECO:0007669"/>
    <property type="project" value="TreeGrafter"/>
</dbReference>
<dbReference type="EMBL" id="VCKY01000062">
    <property type="protein sequence ID" value="TMR19419.1"/>
    <property type="molecule type" value="Genomic_DNA"/>
</dbReference>
<keyword evidence="3" id="KW-0804">Transcription</keyword>
<dbReference type="InterPro" id="IPR009057">
    <property type="entry name" value="Homeodomain-like_sf"/>
</dbReference>
<dbReference type="OrthoDB" id="3869819at2"/>
<keyword evidence="2 4" id="KW-0238">DNA-binding</keyword>
<comment type="caution">
    <text evidence="7">The sequence shown here is derived from an EMBL/GenBank/DDBJ whole genome shotgun (WGS) entry which is preliminary data.</text>
</comment>
<dbReference type="PANTHER" id="PTHR30055:SF234">
    <property type="entry name" value="HTH-TYPE TRANSCRIPTIONAL REGULATOR BETI"/>
    <property type="match status" value="1"/>
</dbReference>
<evidence type="ECO:0000256" key="5">
    <source>
        <dbReference type="SAM" id="MobiDB-lite"/>
    </source>
</evidence>
<feature type="domain" description="HTH tetR-type" evidence="6">
    <location>
        <begin position="28"/>
        <end position="86"/>
    </location>
</feature>
<evidence type="ECO:0000256" key="1">
    <source>
        <dbReference type="ARBA" id="ARBA00023015"/>
    </source>
</evidence>
<protein>
    <submittedName>
        <fullName evidence="7">TetR/AcrR family transcriptional regulator</fullName>
    </submittedName>
</protein>
<dbReference type="InterPro" id="IPR050109">
    <property type="entry name" value="HTH-type_TetR-like_transc_reg"/>
</dbReference>
<proteinExistence type="predicted"/>
<dbReference type="PROSITE" id="PS50977">
    <property type="entry name" value="HTH_TETR_2"/>
    <property type="match status" value="1"/>
</dbReference>
<evidence type="ECO:0000313" key="7">
    <source>
        <dbReference type="EMBL" id="TMR19419.1"/>
    </source>
</evidence>
<evidence type="ECO:0000256" key="2">
    <source>
        <dbReference type="ARBA" id="ARBA00023125"/>
    </source>
</evidence>
<feature type="region of interest" description="Disordered" evidence="5">
    <location>
        <begin position="1"/>
        <end position="26"/>
    </location>
</feature>
<dbReference type="Gene3D" id="1.10.357.10">
    <property type="entry name" value="Tetracycline Repressor, domain 2"/>
    <property type="match status" value="1"/>
</dbReference>
<dbReference type="InterPro" id="IPR036271">
    <property type="entry name" value="Tet_transcr_reg_TetR-rel_C_sf"/>
</dbReference>